<dbReference type="Proteomes" id="UP000319908">
    <property type="component" value="Unassembled WGS sequence"/>
</dbReference>
<sequence length="269" mass="27946">MKFVQQPMQQEISGPPPHSSDLTSLAIEVIGREGSIALLSGTSVIAARTLTRDSRAASSLAPTIADFAAEYLPGGTLDSLGSIAVASGPGSFTGLRIAVTTAKTLAYALDTPLVAVNSLVAIADVAAQKSNPADRDLSLPAPLSRSILVGLSAYRGQVYRGKFTPGQPPSIDIVSAAQWKTELQLSARATGDVGLTEDKNKFLFAGDQTVFSSAGAAIDPDQWSGEDEVRAIGVGRVAAEMLARGETIDPLKLVPDYLRPSSAEEKVGP</sequence>
<evidence type="ECO:0000313" key="4">
    <source>
        <dbReference type="Proteomes" id="UP000319908"/>
    </source>
</evidence>
<feature type="compositionally biased region" description="Polar residues" evidence="1">
    <location>
        <begin position="1"/>
        <end position="12"/>
    </location>
</feature>
<name>A0A5C6BT21_9BACT</name>
<reference evidence="3 4" key="1">
    <citation type="journal article" date="2020" name="Antonie Van Leeuwenhoek">
        <title>Rhodopirellula heiligendammensis sp. nov., Rhodopirellula pilleata sp. nov., and Rhodopirellula solitaria sp. nov. isolated from natural or artificial marine surfaces in Northern Germany and California, USA, and emended description of the genus Rhodopirellula.</title>
        <authorList>
            <person name="Kallscheuer N."/>
            <person name="Wiegand S."/>
            <person name="Jogler M."/>
            <person name="Boedeker C."/>
            <person name="Peeters S.H."/>
            <person name="Rast P."/>
            <person name="Heuer A."/>
            <person name="Jetten M.S.M."/>
            <person name="Rohde M."/>
            <person name="Jogler C."/>
        </authorList>
    </citation>
    <scope>NUCLEOTIDE SEQUENCE [LARGE SCALE GENOMIC DNA]</scope>
    <source>
        <strain evidence="3 4">Poly21</strain>
    </source>
</reference>
<dbReference type="Gene3D" id="3.30.420.40">
    <property type="match status" value="2"/>
</dbReference>
<organism evidence="3 4">
    <name type="scientific">Allorhodopirellula heiligendammensis</name>
    <dbReference type="NCBI Taxonomy" id="2714739"/>
    <lineage>
        <taxon>Bacteria</taxon>
        <taxon>Pseudomonadati</taxon>
        <taxon>Planctomycetota</taxon>
        <taxon>Planctomycetia</taxon>
        <taxon>Pirellulales</taxon>
        <taxon>Pirellulaceae</taxon>
        <taxon>Allorhodopirellula</taxon>
    </lineage>
</organism>
<gene>
    <name evidence="3" type="primary">tsaB</name>
    <name evidence="3" type="ORF">Poly21_24010</name>
</gene>
<feature type="domain" description="Gcp-like" evidence="2">
    <location>
        <begin position="74"/>
        <end position="164"/>
    </location>
</feature>
<protein>
    <submittedName>
        <fullName evidence="3">tRNA threonylcarbamoyladenosine biosynthesis protein TsaB</fullName>
    </submittedName>
</protein>
<feature type="region of interest" description="Disordered" evidence="1">
    <location>
        <begin position="1"/>
        <end position="20"/>
    </location>
</feature>
<dbReference type="NCBIfam" id="TIGR03725">
    <property type="entry name" value="T6A_YeaZ"/>
    <property type="match status" value="1"/>
</dbReference>
<dbReference type="GO" id="GO:0002949">
    <property type="term" value="P:tRNA threonylcarbamoyladenosine modification"/>
    <property type="evidence" value="ECO:0007669"/>
    <property type="project" value="InterPro"/>
</dbReference>
<dbReference type="InterPro" id="IPR000905">
    <property type="entry name" value="Gcp-like_dom"/>
</dbReference>
<evidence type="ECO:0000313" key="3">
    <source>
        <dbReference type="EMBL" id="TWU15208.1"/>
    </source>
</evidence>
<comment type="caution">
    <text evidence="3">The sequence shown here is derived from an EMBL/GenBank/DDBJ whole genome shotgun (WGS) entry which is preliminary data.</text>
</comment>
<dbReference type="SUPFAM" id="SSF53067">
    <property type="entry name" value="Actin-like ATPase domain"/>
    <property type="match status" value="1"/>
</dbReference>
<keyword evidence="4" id="KW-1185">Reference proteome</keyword>
<accession>A0A5C6BT21</accession>
<dbReference type="EMBL" id="SJPU01000002">
    <property type="protein sequence ID" value="TWU15208.1"/>
    <property type="molecule type" value="Genomic_DNA"/>
</dbReference>
<dbReference type="Pfam" id="PF00814">
    <property type="entry name" value="TsaD"/>
    <property type="match status" value="1"/>
</dbReference>
<dbReference type="AlphaFoldDB" id="A0A5C6BT21"/>
<dbReference type="InterPro" id="IPR022496">
    <property type="entry name" value="T6A_TsaB"/>
</dbReference>
<evidence type="ECO:0000256" key="1">
    <source>
        <dbReference type="SAM" id="MobiDB-lite"/>
    </source>
</evidence>
<dbReference type="RefSeq" id="WP_302118665.1">
    <property type="nucleotide sequence ID" value="NZ_SJPU01000002.1"/>
</dbReference>
<proteinExistence type="predicted"/>
<evidence type="ECO:0000259" key="2">
    <source>
        <dbReference type="Pfam" id="PF00814"/>
    </source>
</evidence>
<dbReference type="InterPro" id="IPR043129">
    <property type="entry name" value="ATPase_NBD"/>
</dbReference>